<sequence>MLKQLTELEIPAELWNVITEVTSASQGHGTHSGASRSRGSHRDICQQGTRECQELANILDKATLALRSLVQMIKLQIKGEAPGDVPSILGFKLPVSLDELFKIPRFFVAHFSPLAYLSSGDLPTLKELLVTYRPRLNPLDWVPPYKGRYPRYVGSPWVNRHLGSLGQGLAAGQDRTLIFQLDGPHTESDMSLALNREV</sequence>
<gene>
    <name evidence="1" type="ORF">TPSB3V08_LOCUS13024</name>
</gene>
<dbReference type="EMBL" id="OD021813">
    <property type="protein sequence ID" value="CAD7419542.1"/>
    <property type="molecule type" value="Genomic_DNA"/>
</dbReference>
<protein>
    <submittedName>
        <fullName evidence="1">Uncharacterized protein</fullName>
    </submittedName>
</protein>
<name>A0A7R9DRT6_TIMPO</name>
<accession>A0A7R9DRT6</accession>
<organism evidence="1">
    <name type="scientific">Timema poppense</name>
    <name type="common">Walking stick</name>
    <dbReference type="NCBI Taxonomy" id="170557"/>
    <lineage>
        <taxon>Eukaryota</taxon>
        <taxon>Metazoa</taxon>
        <taxon>Ecdysozoa</taxon>
        <taxon>Arthropoda</taxon>
        <taxon>Hexapoda</taxon>
        <taxon>Insecta</taxon>
        <taxon>Pterygota</taxon>
        <taxon>Neoptera</taxon>
        <taxon>Polyneoptera</taxon>
        <taxon>Phasmatodea</taxon>
        <taxon>Timematodea</taxon>
        <taxon>Timematoidea</taxon>
        <taxon>Timematidae</taxon>
        <taxon>Timema</taxon>
    </lineage>
</organism>
<evidence type="ECO:0000313" key="1">
    <source>
        <dbReference type="EMBL" id="CAD7419542.1"/>
    </source>
</evidence>
<dbReference type="AlphaFoldDB" id="A0A7R9DRT6"/>
<proteinExistence type="predicted"/>
<reference evidence="1" key="1">
    <citation type="submission" date="2020-11" db="EMBL/GenBank/DDBJ databases">
        <authorList>
            <person name="Tran Van P."/>
        </authorList>
    </citation>
    <scope>NUCLEOTIDE SEQUENCE</scope>
</reference>